<keyword evidence="3" id="KW-1185">Reference proteome</keyword>
<evidence type="ECO:0000313" key="3">
    <source>
        <dbReference type="Proteomes" id="UP000479114"/>
    </source>
</evidence>
<dbReference type="SUPFAM" id="SSF52540">
    <property type="entry name" value="P-loop containing nucleoside triphosphate hydrolases"/>
    <property type="match status" value="1"/>
</dbReference>
<dbReference type="GO" id="GO:0016887">
    <property type="term" value="F:ATP hydrolysis activity"/>
    <property type="evidence" value="ECO:0007669"/>
    <property type="project" value="InterPro"/>
</dbReference>
<reference evidence="2 3" key="1">
    <citation type="submission" date="2020-02" db="EMBL/GenBank/DDBJ databases">
        <title>Paenibacillus sp. nov., isolated from rhizosphere soil of tomato.</title>
        <authorList>
            <person name="Weon H.-Y."/>
            <person name="Lee S.A."/>
        </authorList>
    </citation>
    <scope>NUCLEOTIDE SEQUENCE [LARGE SCALE GENOMIC DNA]</scope>
    <source>
        <strain evidence="2 3">14171R-81</strain>
    </source>
</reference>
<dbReference type="RefSeq" id="WP_162645012.1">
    <property type="nucleotide sequence ID" value="NZ_CP048286.1"/>
</dbReference>
<dbReference type="Gene3D" id="3.40.50.300">
    <property type="entry name" value="P-loop containing nucleotide triphosphate hydrolases"/>
    <property type="match status" value="1"/>
</dbReference>
<evidence type="ECO:0000313" key="2">
    <source>
        <dbReference type="EMBL" id="QHW34860.1"/>
    </source>
</evidence>
<dbReference type="GO" id="GO:0005524">
    <property type="term" value="F:ATP binding"/>
    <property type="evidence" value="ECO:0007669"/>
    <property type="project" value="UniProtKB-KW"/>
</dbReference>
<gene>
    <name evidence="2" type="ORF">GZH47_00960</name>
</gene>
<dbReference type="AlphaFoldDB" id="A0A6C0P8A6"/>
<dbReference type="GO" id="GO:0015421">
    <property type="term" value="F:ABC-type oligopeptide transporter activity"/>
    <property type="evidence" value="ECO:0007669"/>
    <property type="project" value="TreeGrafter"/>
</dbReference>
<proteinExistence type="predicted"/>
<dbReference type="InterPro" id="IPR003439">
    <property type="entry name" value="ABC_transporter-like_ATP-bd"/>
</dbReference>
<dbReference type="EMBL" id="CP048286">
    <property type="protein sequence ID" value="QHW34860.1"/>
    <property type="molecule type" value="Genomic_DNA"/>
</dbReference>
<dbReference type="KEGG" id="prz:GZH47_00960"/>
<protein>
    <submittedName>
        <fullName evidence="2">ATP-binding cassette domain-containing protein</fullName>
    </submittedName>
</protein>
<dbReference type="Proteomes" id="UP000479114">
    <property type="component" value="Chromosome"/>
</dbReference>
<keyword evidence="2" id="KW-0547">Nucleotide-binding</keyword>
<evidence type="ECO:0000259" key="1">
    <source>
        <dbReference type="Pfam" id="PF00005"/>
    </source>
</evidence>
<dbReference type="Pfam" id="PF00005">
    <property type="entry name" value="ABC_tran"/>
    <property type="match status" value="1"/>
</dbReference>
<accession>A0A6C0P8A6</accession>
<sequence>MALLSGGEAQKVAIARVLYKNCRIIVLDEPSSALDPISEYNMNEAILKEAGNKTVVFISHRLSTTRMADTIYMIEDGRIIEQGSHKDLMELNGKYAYMFNLQAERYRSPKTAQAGA</sequence>
<dbReference type="PANTHER" id="PTHR43394:SF1">
    <property type="entry name" value="ATP-BINDING CASSETTE SUB-FAMILY B MEMBER 10, MITOCHONDRIAL"/>
    <property type="match status" value="1"/>
</dbReference>
<dbReference type="PANTHER" id="PTHR43394">
    <property type="entry name" value="ATP-DEPENDENT PERMEASE MDL1, MITOCHONDRIAL"/>
    <property type="match status" value="1"/>
</dbReference>
<name>A0A6C0P8A6_9BACL</name>
<organism evidence="2 3">
    <name type="scientific">Paenibacillus rhizovicinus</name>
    <dbReference type="NCBI Taxonomy" id="2704463"/>
    <lineage>
        <taxon>Bacteria</taxon>
        <taxon>Bacillati</taxon>
        <taxon>Bacillota</taxon>
        <taxon>Bacilli</taxon>
        <taxon>Bacillales</taxon>
        <taxon>Paenibacillaceae</taxon>
        <taxon>Paenibacillus</taxon>
    </lineage>
</organism>
<feature type="domain" description="ABC transporter" evidence="1">
    <location>
        <begin position="3"/>
        <end position="31"/>
    </location>
</feature>
<dbReference type="InterPro" id="IPR039421">
    <property type="entry name" value="Type_1_exporter"/>
</dbReference>
<dbReference type="InterPro" id="IPR027417">
    <property type="entry name" value="P-loop_NTPase"/>
</dbReference>
<keyword evidence="2" id="KW-0067">ATP-binding</keyword>